<keyword evidence="2" id="KW-0808">Transferase</keyword>
<dbReference type="SUPFAM" id="SSF51161">
    <property type="entry name" value="Trimeric LpxA-like enzymes"/>
    <property type="match status" value="1"/>
</dbReference>
<dbReference type="Gene3D" id="2.160.10.10">
    <property type="entry name" value="Hexapeptide repeat proteins"/>
    <property type="match status" value="1"/>
</dbReference>
<dbReference type="CDD" id="cd03358">
    <property type="entry name" value="LbH_WxcM_N_like"/>
    <property type="match status" value="1"/>
</dbReference>
<dbReference type="InterPro" id="IPR001451">
    <property type="entry name" value="Hexapep"/>
</dbReference>
<dbReference type="Pfam" id="PF14602">
    <property type="entry name" value="Hexapep_2"/>
    <property type="match status" value="1"/>
</dbReference>
<proteinExistence type="inferred from homology"/>
<gene>
    <name evidence="2" type="primary">maa_2</name>
    <name evidence="2" type="ORF">NCTC12410_00852</name>
</gene>
<name>A0A377J5G3_9HELI</name>
<reference evidence="2 3" key="1">
    <citation type="submission" date="2018-06" db="EMBL/GenBank/DDBJ databases">
        <authorList>
            <consortium name="Pathogen Informatics"/>
            <person name="Doyle S."/>
        </authorList>
    </citation>
    <scope>NUCLEOTIDE SEQUENCE [LARGE SCALE GENOMIC DNA]</scope>
    <source>
        <strain evidence="2 3">NCTC12410</strain>
    </source>
</reference>
<dbReference type="RefSeq" id="WP_115011308.1">
    <property type="nucleotide sequence ID" value="NZ_UGHV01000001.1"/>
</dbReference>
<evidence type="ECO:0000313" key="3">
    <source>
        <dbReference type="Proteomes" id="UP000254841"/>
    </source>
</evidence>
<evidence type="ECO:0000256" key="1">
    <source>
        <dbReference type="ARBA" id="ARBA00007274"/>
    </source>
</evidence>
<dbReference type="OrthoDB" id="9782091at2"/>
<sequence length="176" mass="18887">MQKASQNLSHSTTQAAITTQASCIRDITHGENLHIITPVNLYECTFGDNVFIGPFVEIQSDVYIGDNCRIQSHSFICSLTRIGDHCFIGHGVMFINDTFATGAPAAHKSQWKGAHIGSNVSIGSNATILPVHICDNVVIGAGAVVTRDITKSGFYAGSPAKKLRPYTQAIRTSTPL</sequence>
<dbReference type="Proteomes" id="UP000254841">
    <property type="component" value="Unassembled WGS sequence"/>
</dbReference>
<comment type="similarity">
    <text evidence="1">Belongs to the transferase hexapeptide repeat family.</text>
</comment>
<dbReference type="PANTHER" id="PTHR43300">
    <property type="entry name" value="ACETYLTRANSFERASE"/>
    <property type="match status" value="1"/>
</dbReference>
<organism evidence="2 3">
    <name type="scientific">Helicobacter canis</name>
    <dbReference type="NCBI Taxonomy" id="29419"/>
    <lineage>
        <taxon>Bacteria</taxon>
        <taxon>Pseudomonadati</taxon>
        <taxon>Campylobacterota</taxon>
        <taxon>Epsilonproteobacteria</taxon>
        <taxon>Campylobacterales</taxon>
        <taxon>Helicobacteraceae</taxon>
        <taxon>Helicobacter</taxon>
    </lineage>
</organism>
<protein>
    <submittedName>
        <fullName evidence="2">Acetyltransferase</fullName>
        <ecNumber evidence="2">2.3.1.-</ecNumber>
        <ecNumber evidence="2">2.3.1.79</ecNumber>
    </submittedName>
</protein>
<dbReference type="AlphaFoldDB" id="A0A377J5G3"/>
<keyword evidence="2" id="KW-0012">Acyltransferase</keyword>
<dbReference type="GO" id="GO:0008925">
    <property type="term" value="F:maltose O-acetyltransferase activity"/>
    <property type="evidence" value="ECO:0007669"/>
    <property type="project" value="UniProtKB-EC"/>
</dbReference>
<dbReference type="InterPro" id="IPR050179">
    <property type="entry name" value="Trans_hexapeptide_repeat"/>
</dbReference>
<dbReference type="EMBL" id="UGHV01000001">
    <property type="protein sequence ID" value="STO97033.1"/>
    <property type="molecule type" value="Genomic_DNA"/>
</dbReference>
<dbReference type="InterPro" id="IPR011004">
    <property type="entry name" value="Trimer_LpxA-like_sf"/>
</dbReference>
<dbReference type="EC" id="2.3.1.-" evidence="2"/>
<dbReference type="Pfam" id="PF00132">
    <property type="entry name" value="Hexapep"/>
    <property type="match status" value="1"/>
</dbReference>
<evidence type="ECO:0000313" key="2">
    <source>
        <dbReference type="EMBL" id="STO97033.1"/>
    </source>
</evidence>
<dbReference type="EC" id="2.3.1.79" evidence="2"/>
<accession>A0A377J5G3</accession>